<organism evidence="4 5">
    <name type="scientific">Moniliophthora roreri (strain MCA 2997)</name>
    <name type="common">Cocoa frosty pod rot fungus</name>
    <name type="synonym">Crinipellis roreri</name>
    <dbReference type="NCBI Taxonomy" id="1381753"/>
    <lineage>
        <taxon>Eukaryota</taxon>
        <taxon>Fungi</taxon>
        <taxon>Dikarya</taxon>
        <taxon>Basidiomycota</taxon>
        <taxon>Agaricomycotina</taxon>
        <taxon>Agaricomycetes</taxon>
        <taxon>Agaricomycetidae</taxon>
        <taxon>Agaricales</taxon>
        <taxon>Marasmiineae</taxon>
        <taxon>Marasmiaceae</taxon>
        <taxon>Moniliophthora</taxon>
    </lineage>
</organism>
<dbReference type="InterPro" id="IPR036291">
    <property type="entry name" value="NAD(P)-bd_dom_sf"/>
</dbReference>
<dbReference type="AlphaFoldDB" id="V2X0W6"/>
<evidence type="ECO:0000313" key="5">
    <source>
        <dbReference type="Proteomes" id="UP000017559"/>
    </source>
</evidence>
<dbReference type="FunFam" id="3.40.50.720:FF:000084">
    <property type="entry name" value="Short-chain dehydrogenase reductase"/>
    <property type="match status" value="1"/>
</dbReference>
<reference evidence="4 5" key="1">
    <citation type="journal article" date="2014" name="BMC Genomics">
        <title>Genome and secretome analysis of the hemibiotrophic fungal pathogen, Moniliophthora roreri, which causes frosty pod rot disease of cacao: mechanisms of the biotrophic and necrotrophic phases.</title>
        <authorList>
            <person name="Meinhardt L.W."/>
            <person name="Costa G.G.L."/>
            <person name="Thomazella D.P.T."/>
            <person name="Teixeira P.J.P.L."/>
            <person name="Carazzolle M.F."/>
            <person name="Schuster S.C."/>
            <person name="Carlson J.E."/>
            <person name="Guiltinan M.J."/>
            <person name="Mieczkowski P."/>
            <person name="Farmer A."/>
            <person name="Ramaraj T."/>
            <person name="Crozier J."/>
            <person name="Davis R.E."/>
            <person name="Shao J."/>
            <person name="Melnick R.L."/>
            <person name="Pereira G.A.G."/>
            <person name="Bailey B.A."/>
        </authorList>
    </citation>
    <scope>NUCLEOTIDE SEQUENCE [LARGE SCALE GENOMIC DNA]</scope>
    <source>
        <strain evidence="4 5">MCA 2997</strain>
    </source>
</reference>
<dbReference type="PRINTS" id="PR00081">
    <property type="entry name" value="GDHRDH"/>
</dbReference>
<evidence type="ECO:0000256" key="2">
    <source>
        <dbReference type="ARBA" id="ARBA00022857"/>
    </source>
</evidence>
<comment type="caution">
    <text evidence="4">The sequence shown here is derived from an EMBL/GenBank/DDBJ whole genome shotgun (WGS) entry which is preliminary data.</text>
</comment>
<dbReference type="InterPro" id="IPR002347">
    <property type="entry name" value="SDR_fam"/>
</dbReference>
<accession>V2X0W6</accession>
<dbReference type="PANTHER" id="PTHR42760">
    <property type="entry name" value="SHORT-CHAIN DEHYDROGENASES/REDUCTASES FAMILY MEMBER"/>
    <property type="match status" value="1"/>
</dbReference>
<dbReference type="PANTHER" id="PTHR42760:SF121">
    <property type="entry name" value="3-OXOACYL-(ACYL-CARRIER-PROTEIN) REDUCTASE"/>
    <property type="match status" value="1"/>
</dbReference>
<proteinExistence type="inferred from homology"/>
<evidence type="ECO:0000256" key="3">
    <source>
        <dbReference type="RuleBase" id="RU000363"/>
    </source>
</evidence>
<dbReference type="GO" id="GO:0048038">
    <property type="term" value="F:quinone binding"/>
    <property type="evidence" value="ECO:0007669"/>
    <property type="project" value="TreeGrafter"/>
</dbReference>
<gene>
    <name evidence="4" type="ORF">Moror_9347</name>
</gene>
<dbReference type="Proteomes" id="UP000017559">
    <property type="component" value="Unassembled WGS sequence"/>
</dbReference>
<dbReference type="EMBL" id="AWSO01000979">
    <property type="protein sequence ID" value="ESK86090.1"/>
    <property type="molecule type" value="Genomic_DNA"/>
</dbReference>
<dbReference type="GO" id="GO:0016616">
    <property type="term" value="F:oxidoreductase activity, acting on the CH-OH group of donors, NAD or NADP as acceptor"/>
    <property type="evidence" value="ECO:0007669"/>
    <property type="project" value="TreeGrafter"/>
</dbReference>
<dbReference type="GO" id="GO:0006633">
    <property type="term" value="P:fatty acid biosynthetic process"/>
    <property type="evidence" value="ECO:0007669"/>
    <property type="project" value="TreeGrafter"/>
</dbReference>
<protein>
    <submittedName>
        <fullName evidence="4">NAD(P)-bindingprotein</fullName>
    </submittedName>
</protein>
<dbReference type="OrthoDB" id="498125at2759"/>
<keyword evidence="5" id="KW-1185">Reference proteome</keyword>
<evidence type="ECO:0000256" key="1">
    <source>
        <dbReference type="ARBA" id="ARBA00006484"/>
    </source>
</evidence>
<sequence length="338" mass="35573">MSPSESKGVALITGSSQGIGRAIALRLAQDGFDIVLNDLPVQKEALEAVSNEITTLGLGRKTFIAICDVSAEEAVEKMVDDAVKALGSLDVMVANAGIAMGKSILSTSASDWDRVFAINARGIFLCYKYAGKQMIKQGKGGRIIGASSFTGKQALPLASAYSSSKFAVRGLTQSAAQEFAQYDITVNAYAPGIISQTGMSQSASADPGLAATVEAFLGRVSGPLATKGTPVEIASIVSYLASAEAHYITGQTISSHMGCHCSTHANLQLMTISLSGQKAVYNFCAMECYHCPFYVRCANPFQLQSGKGYHVNVNDDAALRFADVGTQYLRTHGVPLVD</sequence>
<dbReference type="Pfam" id="PF00106">
    <property type="entry name" value="adh_short"/>
    <property type="match status" value="1"/>
</dbReference>
<dbReference type="SUPFAM" id="SSF51735">
    <property type="entry name" value="NAD(P)-binding Rossmann-fold domains"/>
    <property type="match status" value="1"/>
</dbReference>
<dbReference type="KEGG" id="mrr:Moror_9347"/>
<dbReference type="PROSITE" id="PS00061">
    <property type="entry name" value="ADH_SHORT"/>
    <property type="match status" value="1"/>
</dbReference>
<dbReference type="HOGENOM" id="CLU_010194_1_0_1"/>
<dbReference type="STRING" id="1381753.V2X0W6"/>
<evidence type="ECO:0000313" key="4">
    <source>
        <dbReference type="EMBL" id="ESK86090.1"/>
    </source>
</evidence>
<dbReference type="PRINTS" id="PR00080">
    <property type="entry name" value="SDRFAMILY"/>
</dbReference>
<name>V2X0W6_MONRO</name>
<dbReference type="Gene3D" id="3.40.50.720">
    <property type="entry name" value="NAD(P)-binding Rossmann-like Domain"/>
    <property type="match status" value="1"/>
</dbReference>
<dbReference type="InterPro" id="IPR020904">
    <property type="entry name" value="Sc_DH/Rdtase_CS"/>
</dbReference>
<keyword evidence="2" id="KW-0521">NADP</keyword>
<comment type="similarity">
    <text evidence="1 3">Belongs to the short-chain dehydrogenases/reductases (SDR) family.</text>
</comment>